<dbReference type="RefSeq" id="WP_102353873.1">
    <property type="nucleotide sequence ID" value="NZ_MCZF01000284.1"/>
</dbReference>
<dbReference type="Proteomes" id="UP000235533">
    <property type="component" value="Unassembled WGS sequence"/>
</dbReference>
<accession>A0A2N7JKK6</accession>
<proteinExistence type="predicted"/>
<evidence type="ECO:0000313" key="2">
    <source>
        <dbReference type="Proteomes" id="UP000235533"/>
    </source>
</evidence>
<evidence type="ECO:0000313" key="1">
    <source>
        <dbReference type="EMBL" id="PMM41467.1"/>
    </source>
</evidence>
<gene>
    <name evidence="1" type="ORF">BCT54_10395</name>
</gene>
<sequence>MGKNSQKISGRIRHTKITKGYCLICAEHGRLSIDHVPPKGAVTITKVEQIHISEVLGYQSAKIKAVPSTNGSKFRTICEECNSKRLSENDNEVARVHKELKEKIGNYFSAPFNPYSVISIKIDPVRYARAMVGHILSATSVEECKNEPGDSPYFDPLKRFVLGDDFALDESHDIHYWFYPSDRHISAKMIGFFNEGHTCPLSILSFYPIAFLITPKNKGIYPYQAKRFDLASSRLYLDLSSYNIKYADFPFAELKENSMCAFADCQTIISYPVRRNK</sequence>
<reference evidence="2" key="1">
    <citation type="submission" date="2016-07" db="EMBL/GenBank/DDBJ databases">
        <title>Nontailed viruses are major unrecognized killers of bacteria in the ocean.</title>
        <authorList>
            <person name="Kauffman K."/>
            <person name="Hussain F."/>
            <person name="Yang J."/>
            <person name="Arevalo P."/>
            <person name="Brown J."/>
            <person name="Cutler M."/>
            <person name="Kelly L."/>
            <person name="Polz M.F."/>
        </authorList>
    </citation>
    <scope>NUCLEOTIDE SEQUENCE [LARGE SCALE GENOMIC DNA]</scope>
    <source>
        <strain evidence="2">10N.261.48.B5</strain>
    </source>
</reference>
<protein>
    <submittedName>
        <fullName evidence="1">Metal-binding protein</fullName>
    </submittedName>
</protein>
<name>A0A2N7JKK6_VIBSP</name>
<comment type="caution">
    <text evidence="1">The sequence shown here is derived from an EMBL/GenBank/DDBJ whole genome shotgun (WGS) entry which is preliminary data.</text>
</comment>
<dbReference type="EMBL" id="MCZF01000284">
    <property type="protein sequence ID" value="PMM41467.1"/>
    <property type="molecule type" value="Genomic_DNA"/>
</dbReference>
<dbReference type="AlphaFoldDB" id="A0A2N7JKK6"/>
<organism evidence="1 2">
    <name type="scientific">Vibrio splendidus</name>
    <dbReference type="NCBI Taxonomy" id="29497"/>
    <lineage>
        <taxon>Bacteria</taxon>
        <taxon>Pseudomonadati</taxon>
        <taxon>Pseudomonadota</taxon>
        <taxon>Gammaproteobacteria</taxon>
        <taxon>Vibrionales</taxon>
        <taxon>Vibrionaceae</taxon>
        <taxon>Vibrio</taxon>
    </lineage>
</organism>